<accession>A0A8J3Z8M6</accession>
<evidence type="ECO:0000313" key="1">
    <source>
        <dbReference type="EMBL" id="GIJ57231.1"/>
    </source>
</evidence>
<dbReference type="AlphaFoldDB" id="A0A8J3Z8M6"/>
<keyword evidence="2" id="KW-1185">Reference proteome</keyword>
<name>A0A8J3Z8M6_9ACTN</name>
<proteinExistence type="predicted"/>
<protein>
    <submittedName>
        <fullName evidence="1">Uncharacterized protein</fullName>
    </submittedName>
</protein>
<gene>
    <name evidence="1" type="ORF">Vau01_047470</name>
</gene>
<evidence type="ECO:0000313" key="2">
    <source>
        <dbReference type="Proteomes" id="UP000612585"/>
    </source>
</evidence>
<sequence>MFKRFRRGRDSQPADVYIGLRRQVLETDPARAGLSATPELPRVWGLLMDTTLDRGGFSFVALADGTTSLYFSTGGGMIGGGEHPQVAAANRVALRVVEAHLDEFPPATDDTLPPPGGVVLRALTYDGRRSVQAPEDDLGEGRHPLSDVFHAAHDVSTELRMLQEAG</sequence>
<comment type="caution">
    <text evidence="1">The sequence shown here is derived from an EMBL/GenBank/DDBJ whole genome shotgun (WGS) entry which is preliminary data.</text>
</comment>
<organism evidence="1 2">
    <name type="scientific">Virgisporangium aurantiacum</name>
    <dbReference type="NCBI Taxonomy" id="175570"/>
    <lineage>
        <taxon>Bacteria</taxon>
        <taxon>Bacillati</taxon>
        <taxon>Actinomycetota</taxon>
        <taxon>Actinomycetes</taxon>
        <taxon>Micromonosporales</taxon>
        <taxon>Micromonosporaceae</taxon>
        <taxon>Virgisporangium</taxon>
    </lineage>
</organism>
<dbReference type="EMBL" id="BOPG01000030">
    <property type="protein sequence ID" value="GIJ57231.1"/>
    <property type="molecule type" value="Genomic_DNA"/>
</dbReference>
<dbReference type="Proteomes" id="UP000612585">
    <property type="component" value="Unassembled WGS sequence"/>
</dbReference>
<reference evidence="1" key="1">
    <citation type="submission" date="2021-01" db="EMBL/GenBank/DDBJ databases">
        <title>Whole genome shotgun sequence of Virgisporangium aurantiacum NBRC 16421.</title>
        <authorList>
            <person name="Komaki H."/>
            <person name="Tamura T."/>
        </authorList>
    </citation>
    <scope>NUCLEOTIDE SEQUENCE</scope>
    <source>
        <strain evidence="1">NBRC 16421</strain>
    </source>
</reference>
<dbReference type="RefSeq" id="WP_203996413.1">
    <property type="nucleotide sequence ID" value="NZ_BOPG01000030.1"/>
</dbReference>